<accession>A0A2C9UIZ8</accession>
<dbReference type="GO" id="GO:0016020">
    <property type="term" value="C:membrane"/>
    <property type="evidence" value="ECO:0007669"/>
    <property type="project" value="InterPro"/>
</dbReference>
<dbReference type="InterPro" id="IPR024603">
    <property type="entry name" value="COG_complex_COG2_C"/>
</dbReference>
<dbReference type="AlphaFoldDB" id="A0A2C9UIZ8"/>
<sequence length="425" mass="46765">MEKRIQSASLILDASLGHCFVNGLEHQGENAIYNCLHAHAAIDNTKSAKEIFRSTIVAPLVRKIIPHEPSGIVDGKAGCILPGRPTEFLMNYKSSLEFLAHLEGYCPSRSAVAKFQAEVVYAEFMKRWNIGVYFSLRFQEIAGALDSALAATILVPAQNSHSGHGKLQDLTLKQNAVLLESLRSCWREDALIISCSDKFLHLSLQLLARFSSWLFSGLAARKTSNAGSNSAYEWVLSAVPDDFVYIIHGITCLATEVCGDYLDHVLQCLSSCSADTLDLDLRLVKGITATYRMTNKPLPIRYSPYVSGVLRPLKAFSDGERAMTYLTKESRNELLLGGATDTTSRHYEWAAELVSVARKTESSLERIRQGAQRRAGASSDVSDQSVSDTDKICMQLLLDVQQEQVISFIMGNHLGGIVVSMLAIQ</sequence>
<dbReference type="STRING" id="3983.A0A2C9UIZ8"/>
<feature type="domain" description="COG complex component COG2 C-terminal" evidence="1">
    <location>
        <begin position="280"/>
        <end position="400"/>
    </location>
</feature>
<dbReference type="EMBL" id="CM004400">
    <property type="protein sequence ID" value="OAY30699.1"/>
    <property type="molecule type" value="Genomic_DNA"/>
</dbReference>
<dbReference type="PANTHER" id="PTHR12961">
    <property type="entry name" value="CONSERVED OLIGOMERIC GOLGI COMPLEX COMPONENT 2"/>
    <property type="match status" value="1"/>
</dbReference>
<evidence type="ECO:0000259" key="1">
    <source>
        <dbReference type="Pfam" id="PF12022"/>
    </source>
</evidence>
<evidence type="ECO:0000313" key="2">
    <source>
        <dbReference type="EMBL" id="OAY30699.1"/>
    </source>
</evidence>
<dbReference type="GO" id="GO:0015031">
    <property type="term" value="P:protein transport"/>
    <property type="evidence" value="ECO:0007669"/>
    <property type="project" value="InterPro"/>
</dbReference>
<proteinExistence type="predicted"/>
<feature type="domain" description="COG complex component COG2 C-terminal" evidence="1">
    <location>
        <begin position="126"/>
        <end position="277"/>
    </location>
</feature>
<dbReference type="PANTHER" id="PTHR12961:SF0">
    <property type="entry name" value="CONSERVED OLIGOMERIC GOLGI COMPLEX SUBUNIT 2"/>
    <property type="match status" value="1"/>
</dbReference>
<reference evidence="2" key="1">
    <citation type="submission" date="2016-02" db="EMBL/GenBank/DDBJ databases">
        <title>WGS assembly of Manihot esculenta.</title>
        <authorList>
            <person name="Bredeson J.V."/>
            <person name="Prochnik S.E."/>
            <person name="Lyons J.B."/>
            <person name="Schmutz J."/>
            <person name="Grimwood J."/>
            <person name="Vrebalov J."/>
            <person name="Bart R.S."/>
            <person name="Amuge T."/>
            <person name="Ferguson M.E."/>
            <person name="Green R."/>
            <person name="Putnam N."/>
            <person name="Stites J."/>
            <person name="Rounsley S."/>
            <person name="Rokhsar D.S."/>
        </authorList>
    </citation>
    <scope>NUCLEOTIDE SEQUENCE [LARGE SCALE GENOMIC DNA]</scope>
    <source>
        <tissue evidence="2">Leaf</tissue>
    </source>
</reference>
<protein>
    <recommendedName>
        <fullName evidence="1">COG complex component COG2 C-terminal domain-containing protein</fullName>
    </recommendedName>
</protein>
<gene>
    <name evidence="2" type="ORF">MANES_14G052400</name>
</gene>
<dbReference type="InterPro" id="IPR009316">
    <property type="entry name" value="COG2"/>
</dbReference>
<dbReference type="GO" id="GO:0007030">
    <property type="term" value="P:Golgi organization"/>
    <property type="evidence" value="ECO:0000318"/>
    <property type="project" value="GO_Central"/>
</dbReference>
<name>A0A2C9UIZ8_MANES</name>
<organism evidence="2">
    <name type="scientific">Manihot esculenta</name>
    <name type="common">Cassava</name>
    <name type="synonym">Jatropha manihot</name>
    <dbReference type="NCBI Taxonomy" id="3983"/>
    <lineage>
        <taxon>Eukaryota</taxon>
        <taxon>Viridiplantae</taxon>
        <taxon>Streptophyta</taxon>
        <taxon>Embryophyta</taxon>
        <taxon>Tracheophyta</taxon>
        <taxon>Spermatophyta</taxon>
        <taxon>Magnoliopsida</taxon>
        <taxon>eudicotyledons</taxon>
        <taxon>Gunneridae</taxon>
        <taxon>Pentapetalae</taxon>
        <taxon>rosids</taxon>
        <taxon>fabids</taxon>
        <taxon>Malpighiales</taxon>
        <taxon>Euphorbiaceae</taxon>
        <taxon>Crotonoideae</taxon>
        <taxon>Manihoteae</taxon>
        <taxon>Manihot</taxon>
    </lineage>
</organism>
<dbReference type="GO" id="GO:0006891">
    <property type="term" value="P:intra-Golgi vesicle-mediated transport"/>
    <property type="evidence" value="ECO:0000318"/>
    <property type="project" value="GO_Central"/>
</dbReference>
<dbReference type="GO" id="GO:0017119">
    <property type="term" value="C:Golgi transport complex"/>
    <property type="evidence" value="ECO:0000318"/>
    <property type="project" value="GO_Central"/>
</dbReference>
<dbReference type="Pfam" id="PF12022">
    <property type="entry name" value="COG2_C"/>
    <property type="match status" value="2"/>
</dbReference>